<proteinExistence type="predicted"/>
<dbReference type="SUPFAM" id="SSF51445">
    <property type="entry name" value="(Trans)glycosidases"/>
    <property type="match status" value="1"/>
</dbReference>
<dbReference type="STRING" id="981384.GCA_000192475_04347"/>
<accession>A0A497ZLZ3</accession>
<keyword evidence="2" id="KW-0326">Glycosidase</keyword>
<gene>
    <name evidence="4" type="ORF">CLV75_1741</name>
</gene>
<dbReference type="Gene3D" id="3.20.20.80">
    <property type="entry name" value="Glycosidases"/>
    <property type="match status" value="1"/>
</dbReference>
<dbReference type="EMBL" id="RCCT01000002">
    <property type="protein sequence ID" value="RLK08073.1"/>
    <property type="molecule type" value="Genomic_DNA"/>
</dbReference>
<dbReference type="Proteomes" id="UP000271700">
    <property type="component" value="Unassembled WGS sequence"/>
</dbReference>
<organism evidence="4 5">
    <name type="scientific">Ruegeria conchae</name>
    <dbReference type="NCBI Taxonomy" id="981384"/>
    <lineage>
        <taxon>Bacteria</taxon>
        <taxon>Pseudomonadati</taxon>
        <taxon>Pseudomonadota</taxon>
        <taxon>Alphaproteobacteria</taxon>
        <taxon>Rhodobacterales</taxon>
        <taxon>Roseobacteraceae</taxon>
        <taxon>Ruegeria</taxon>
    </lineage>
</organism>
<reference evidence="4 5" key="1">
    <citation type="submission" date="2018-10" db="EMBL/GenBank/DDBJ databases">
        <title>Genomic Encyclopedia of Archaeal and Bacterial Type Strains, Phase II (KMG-II): from individual species to whole genera.</title>
        <authorList>
            <person name="Goeker M."/>
        </authorList>
    </citation>
    <scope>NUCLEOTIDE SEQUENCE [LARGE SCALE GENOMIC DNA]</scope>
    <source>
        <strain evidence="4 5">DSM 29317</strain>
    </source>
</reference>
<keyword evidence="1 4" id="KW-0378">Hydrolase</keyword>
<protein>
    <submittedName>
        <fullName evidence="4">Cellulase (Glycosyl hydrolase family 5)</fullName>
    </submittedName>
</protein>
<sequence>MDVLVLEKLMSLFGITKRFLYVLLSLCTLPVCTLAQDSSASGKWPIDRVLSYAPTPDLSWLNHKPAGFHGKILAQDGALVFEDGTPVRFWGVNLQAYALFHTNLNSVELHAQRMARLGINLVRIHHHDSHWVGPNVFGSDPSDTLNLDPASMQKLDAWIAALKRQGIYVWLDLHVGRRFTQQDGISGFDEIAGDDDIADVRGFNYISPSIEARMIEFQNAYLRHENSLTGLTYAEDPAVVAVMLTNENDLTHHFGNALLPNKNVPMHSELFMAMADEFARGNGLDPDETWRTWEHGDSKIFLNDLERRFNEQLIPVVRDTGFEGLISTTSLWGGMTIAGLPSLTVGSIIDAHSYGAVGEIGFDPRQQSGFLEWIAIAQVEGMPLSVSEWNIGEFPAEDRFITPLRVATSAAHQGWDAMMIYGYSQQSLNRSTSPNNWSMAEDPGMIWMMPAAALLFREGHVKQAENTYAICLDEDTFFGRPVSPETSVAIRTVFEQSRLVTCMPETRALPWLAATKLNRDEYGPLDLDRSYLAEDATVVAADTGEFQRDFGNARFTVDTVKSQIVAGLFHDEVITTRNVVFDITTPMAAVAVQSLDGNDIAQSRQILISISGRSVPVEPQSAAFRVEPVTGILQITASADLKLRSVDPGRALPPKAHQYENGRHIVDLTELNGARWLYLDLLQ</sequence>
<name>A0A497ZLZ3_9RHOB</name>
<evidence type="ECO:0000313" key="4">
    <source>
        <dbReference type="EMBL" id="RLK08073.1"/>
    </source>
</evidence>
<dbReference type="InterPro" id="IPR001547">
    <property type="entry name" value="Glyco_hydro_5"/>
</dbReference>
<evidence type="ECO:0000259" key="3">
    <source>
        <dbReference type="Pfam" id="PF00150"/>
    </source>
</evidence>
<dbReference type="Pfam" id="PF00150">
    <property type="entry name" value="Cellulase"/>
    <property type="match status" value="1"/>
</dbReference>
<evidence type="ECO:0000256" key="2">
    <source>
        <dbReference type="ARBA" id="ARBA00023295"/>
    </source>
</evidence>
<evidence type="ECO:0000313" key="5">
    <source>
        <dbReference type="Proteomes" id="UP000271700"/>
    </source>
</evidence>
<keyword evidence="5" id="KW-1185">Reference proteome</keyword>
<comment type="caution">
    <text evidence="4">The sequence shown here is derived from an EMBL/GenBank/DDBJ whole genome shotgun (WGS) entry which is preliminary data.</text>
</comment>
<dbReference type="GO" id="GO:0004553">
    <property type="term" value="F:hydrolase activity, hydrolyzing O-glycosyl compounds"/>
    <property type="evidence" value="ECO:0007669"/>
    <property type="project" value="InterPro"/>
</dbReference>
<evidence type="ECO:0000256" key="1">
    <source>
        <dbReference type="ARBA" id="ARBA00022801"/>
    </source>
</evidence>
<dbReference type="InterPro" id="IPR017853">
    <property type="entry name" value="GH"/>
</dbReference>
<feature type="domain" description="Glycoside hydrolase family 5" evidence="3">
    <location>
        <begin position="83"/>
        <end position="177"/>
    </location>
</feature>
<dbReference type="AlphaFoldDB" id="A0A497ZLZ3"/>
<dbReference type="GO" id="GO:0000272">
    <property type="term" value="P:polysaccharide catabolic process"/>
    <property type="evidence" value="ECO:0007669"/>
    <property type="project" value="InterPro"/>
</dbReference>